<dbReference type="Pfam" id="PF12705">
    <property type="entry name" value="PDDEXK_1"/>
    <property type="match status" value="1"/>
</dbReference>
<feature type="region of interest" description="Disordered" evidence="1">
    <location>
        <begin position="689"/>
        <end position="708"/>
    </location>
</feature>
<evidence type="ECO:0000259" key="2">
    <source>
        <dbReference type="Pfam" id="PF12705"/>
    </source>
</evidence>
<reference evidence="3" key="1">
    <citation type="journal article" date="2023" name="Int. J. Syst. Evol. Microbiol.">
        <title>Sinisalibacter aestuarii sp. nov., isolated from estuarine sediment of the Arakawa River.</title>
        <authorList>
            <person name="Arafat S.T."/>
            <person name="Hirano S."/>
            <person name="Sato A."/>
            <person name="Takeuchi K."/>
            <person name="Yasuda T."/>
            <person name="Terahara T."/>
            <person name="Hamada M."/>
            <person name="Kobayashi T."/>
        </authorList>
    </citation>
    <scope>NUCLEOTIDE SEQUENCE</scope>
    <source>
        <strain evidence="3">B-399</strain>
    </source>
</reference>
<dbReference type="RefSeq" id="WP_281840450.1">
    <property type="nucleotide sequence ID" value="NZ_BROH01000001.1"/>
</dbReference>
<dbReference type="InterPro" id="IPR027417">
    <property type="entry name" value="P-loop_NTPase"/>
</dbReference>
<dbReference type="SUPFAM" id="SSF52540">
    <property type="entry name" value="P-loop containing nucleoside triphosphate hydrolases"/>
    <property type="match status" value="1"/>
</dbReference>
<dbReference type="SUPFAM" id="SSF52980">
    <property type="entry name" value="Restriction endonuclease-like"/>
    <property type="match status" value="1"/>
</dbReference>
<dbReference type="InterPro" id="IPR038726">
    <property type="entry name" value="PDDEXK_AddAB-type"/>
</dbReference>
<dbReference type="InterPro" id="IPR011604">
    <property type="entry name" value="PDDEXK-like_dom_sf"/>
</dbReference>
<dbReference type="Gene3D" id="3.90.320.10">
    <property type="match status" value="1"/>
</dbReference>
<organism evidence="3 4">
    <name type="scientific">Sinisalibacter aestuarii</name>
    <dbReference type="NCBI Taxonomy" id="2949426"/>
    <lineage>
        <taxon>Bacteria</taxon>
        <taxon>Pseudomonadati</taxon>
        <taxon>Pseudomonadota</taxon>
        <taxon>Alphaproteobacteria</taxon>
        <taxon>Rhodobacterales</taxon>
        <taxon>Roseobacteraceae</taxon>
        <taxon>Sinisalibacter</taxon>
    </lineage>
</organism>
<gene>
    <name evidence="3" type="ORF">STA1M1_03520</name>
</gene>
<dbReference type="NCBIfam" id="TIGR02786">
    <property type="entry name" value="addB_alphas"/>
    <property type="match status" value="1"/>
</dbReference>
<proteinExistence type="predicted"/>
<name>A0ABQ5LNE9_9RHOB</name>
<dbReference type="EMBL" id="BROH01000001">
    <property type="protein sequence ID" value="GKY86483.1"/>
    <property type="molecule type" value="Genomic_DNA"/>
</dbReference>
<sequence length="979" mass="107503">MFEHDDRPRLFALPPGVDFPRAVAEGLRARFAGQPPEALARVSLFVNTRRMQRRLSELFDEGPALLLPRIRLVTDLGQDAAFADLPPAVSPLRRRLELASLVARLLDAQPDLAPRAAIYDLADSLAALMDEMQGEGVSPEAIRALDVSDISGHWQRSLTFLGAVEAFFGEASEEPPDLEARQRRVIERLVAGWERDPPKDPVIVAGSTGSRGATQMLMRAVARLPQGAVILPGFDFDMPAPVWAALDDALAAEDHPQFRFARLMQALEIGPDRVRRWSDHPPPNPRRNALVSLALRPAPVTDQWQVEGPGFAGIDTASDGMTLVEAPSPRAEASAIALILRHAAETGTEAALISPDRTLTRQVTAALDRWRIEPDDSAGRPLPLTAPGRFLRHIAEMTGTTITGPALVALLKHPLTSTGGGARNDHLRLSRDLELEALRDSMPYPTRAALLRWAGEKGERLAWVAWLSDVLDELARAGTRPLADHVAQTLALAERIAAGPGGEGAGGLWDKPAGREAKRITDELQREAPHGGSFSQADYRDLFASVLNKGEVRNPVQPHPGIRIWGTLEARVQGVELVILGGLNEGTWPETPPPDPWMNRKMRHDAGLLLPERRIGLSAHDFQQAIGAGRVVLTRAIRDAESQTVPSRWINRLVNLMSGMSAEGEAALAAMRDRGRDWLDKAALLDEAVPVPPAPRPSPRPPVEARPRQLSVTRVTTLVRDPYAVYADKVLRLRPLRPLHQSPDAPLRGTILHRVMERFVKETPAGEAPKDGHARLMTTAEEVLEADAPWPAARVLWLARLARVADQFLAGEAERRSRATPVEYEIRGRLEFDTLGFALTGTADRIDRDEAGALYIYDYKTGHIPTEAEREHIDKQLYLEAVMARAGAFDKLAAGRVAEVAYIGLGAMPKFERISIGDEDIFATRDELVALIGKYMHRAQGYTARRLAETQRFAGDYDHLSRYGEWDHSTPATPEEVGG</sequence>
<keyword evidence="4" id="KW-1185">Reference proteome</keyword>
<dbReference type="InterPro" id="IPR014153">
    <property type="entry name" value="Ds_break_AddB"/>
</dbReference>
<dbReference type="InterPro" id="IPR011335">
    <property type="entry name" value="Restrct_endonuc-II-like"/>
</dbReference>
<dbReference type="Proteomes" id="UP001144205">
    <property type="component" value="Unassembled WGS sequence"/>
</dbReference>
<comment type="caution">
    <text evidence="3">The sequence shown here is derived from an EMBL/GenBank/DDBJ whole genome shotgun (WGS) entry which is preliminary data.</text>
</comment>
<feature type="domain" description="PD-(D/E)XK endonuclease-like" evidence="2">
    <location>
        <begin position="709"/>
        <end position="911"/>
    </location>
</feature>
<evidence type="ECO:0000313" key="3">
    <source>
        <dbReference type="EMBL" id="GKY86483.1"/>
    </source>
</evidence>
<evidence type="ECO:0000256" key="1">
    <source>
        <dbReference type="SAM" id="MobiDB-lite"/>
    </source>
</evidence>
<evidence type="ECO:0000313" key="4">
    <source>
        <dbReference type="Proteomes" id="UP001144205"/>
    </source>
</evidence>
<protein>
    <submittedName>
        <fullName evidence="3">Double-strand break repair protein AddB</fullName>
    </submittedName>
</protein>
<feature type="compositionally biased region" description="Pro residues" evidence="1">
    <location>
        <begin position="690"/>
        <end position="704"/>
    </location>
</feature>
<accession>A0ABQ5LNE9</accession>